<name>A0A9D6L6Y5_UNCEI</name>
<feature type="signal peptide" evidence="1">
    <location>
        <begin position="1"/>
        <end position="23"/>
    </location>
</feature>
<sequence>MRKYATPLIVLGLIVALAAPAGAVVLMAETFTYPNGNLAGNGTWTTHSGAGTDIQVSTGQALGNMANAPDDNATFAAQSATAKTYVCLQVKIPTPAATPVTNYFAHFKDATTFDFNARIYVMPSGSTFTFGLSTGSCASPCVIAQWPSALAYDTYYELVASYDAAAGSVELWVNPTAITDPKITHSTWSGTTSQVGMLVSAYALRQSTGGIPSGTSNWTYLVDNIAVGTTFDFICAAPTPTQSSTWGKIKTVYR</sequence>
<proteinExistence type="predicted"/>
<evidence type="ECO:0008006" key="4">
    <source>
        <dbReference type="Google" id="ProtNLM"/>
    </source>
</evidence>
<evidence type="ECO:0000313" key="2">
    <source>
        <dbReference type="EMBL" id="MBI3538969.1"/>
    </source>
</evidence>
<dbReference type="AlphaFoldDB" id="A0A9D6L6Y5"/>
<evidence type="ECO:0000313" key="3">
    <source>
        <dbReference type="Proteomes" id="UP000807850"/>
    </source>
</evidence>
<feature type="chain" id="PRO_5038448646" description="LamG domain-containing protein" evidence="1">
    <location>
        <begin position="24"/>
        <end position="254"/>
    </location>
</feature>
<reference evidence="2" key="1">
    <citation type="submission" date="2020-07" db="EMBL/GenBank/DDBJ databases">
        <title>Huge and variable diversity of episymbiotic CPR bacteria and DPANN archaea in groundwater ecosystems.</title>
        <authorList>
            <person name="He C.Y."/>
            <person name="Keren R."/>
            <person name="Whittaker M."/>
            <person name="Farag I.F."/>
            <person name="Doudna J."/>
            <person name="Cate J.H.D."/>
            <person name="Banfield J.F."/>
        </authorList>
    </citation>
    <scope>NUCLEOTIDE SEQUENCE</scope>
    <source>
        <strain evidence="2">NC_groundwater_928_Pr1_S-0.2um_72_17</strain>
    </source>
</reference>
<dbReference type="Proteomes" id="UP000807850">
    <property type="component" value="Unassembled WGS sequence"/>
</dbReference>
<protein>
    <recommendedName>
        <fullName evidence="4">LamG domain-containing protein</fullName>
    </recommendedName>
</protein>
<gene>
    <name evidence="2" type="ORF">HY076_01690</name>
</gene>
<dbReference type="EMBL" id="JACQAY010000051">
    <property type="protein sequence ID" value="MBI3538969.1"/>
    <property type="molecule type" value="Genomic_DNA"/>
</dbReference>
<organism evidence="2 3">
    <name type="scientific">Eiseniibacteriota bacterium</name>
    <dbReference type="NCBI Taxonomy" id="2212470"/>
    <lineage>
        <taxon>Bacteria</taxon>
        <taxon>Candidatus Eiseniibacteriota</taxon>
    </lineage>
</organism>
<keyword evidence="1" id="KW-0732">Signal</keyword>
<evidence type="ECO:0000256" key="1">
    <source>
        <dbReference type="SAM" id="SignalP"/>
    </source>
</evidence>
<accession>A0A9D6L6Y5</accession>
<comment type="caution">
    <text evidence="2">The sequence shown here is derived from an EMBL/GenBank/DDBJ whole genome shotgun (WGS) entry which is preliminary data.</text>
</comment>